<keyword evidence="1" id="KW-1133">Transmembrane helix</keyword>
<comment type="caution">
    <text evidence="3">The sequence shown here is derived from an EMBL/GenBank/DDBJ whole genome shotgun (WGS) entry which is preliminary data.</text>
</comment>
<feature type="transmembrane region" description="Helical" evidence="1">
    <location>
        <begin position="130"/>
        <end position="150"/>
    </location>
</feature>
<accession>A0A6N7INF5</accession>
<dbReference type="Proteomes" id="UP000441717">
    <property type="component" value="Unassembled WGS sequence"/>
</dbReference>
<feature type="transmembrane region" description="Helical" evidence="1">
    <location>
        <begin position="223"/>
        <end position="240"/>
    </location>
</feature>
<feature type="transmembrane region" description="Helical" evidence="1">
    <location>
        <begin position="99"/>
        <end position="121"/>
    </location>
</feature>
<feature type="transmembrane region" description="Helical" evidence="1">
    <location>
        <begin position="156"/>
        <end position="179"/>
    </location>
</feature>
<evidence type="ECO:0000313" key="3">
    <source>
        <dbReference type="EMBL" id="MQL51474.1"/>
    </source>
</evidence>
<evidence type="ECO:0000259" key="2">
    <source>
        <dbReference type="Pfam" id="PF19732"/>
    </source>
</evidence>
<dbReference type="AlphaFoldDB" id="A0A6N7INF5"/>
<reference evidence="3 4" key="1">
    <citation type="submission" date="2019-10" db="EMBL/GenBank/DDBJ databases">
        <title>Comparative genomics of sulfur disproportionating microorganisms.</title>
        <authorList>
            <person name="Ward L.M."/>
            <person name="Bertran E."/>
            <person name="Johnston D."/>
        </authorList>
    </citation>
    <scope>NUCLEOTIDE SEQUENCE [LARGE SCALE GENOMIC DNA]</scope>
    <source>
        <strain evidence="3 4">DSM 14055</strain>
    </source>
</reference>
<evidence type="ECO:0000313" key="4">
    <source>
        <dbReference type="Proteomes" id="UP000441717"/>
    </source>
</evidence>
<sequence length="241" mass="24993">MSGKSERIDVYPYQRTVRGGDSKKRKKKKGRGWPWSPPGLALTRQAFLLCLAGFFLGRALLLGEMVPGAAAFVAAAARTFPGAEPASVVGACAGLITVVRGWSLGGAMVTVALTWLCTLALPGSLKRPRLVVPALVFSLTLVVKTGLAAVGEPSTYQYIAILFEALFAALLTVVFLIALPSVHKLNGLSTLTGEEIFALLALLAVVVGGTGDLQVSLVSLKGVLSRLIILVAALLGGVGLG</sequence>
<keyword evidence="1" id="KW-0812">Transmembrane</keyword>
<dbReference type="Pfam" id="PF19732">
    <property type="entry name" value="SpoIIE_N"/>
    <property type="match status" value="1"/>
</dbReference>
<proteinExistence type="predicted"/>
<protein>
    <submittedName>
        <fullName evidence="3">Stage II sporulation protein E</fullName>
    </submittedName>
</protein>
<evidence type="ECO:0000256" key="1">
    <source>
        <dbReference type="SAM" id="Phobius"/>
    </source>
</evidence>
<dbReference type="InterPro" id="IPR045768">
    <property type="entry name" value="SpoIIE_N"/>
</dbReference>
<keyword evidence="4" id="KW-1185">Reference proteome</keyword>
<feature type="domain" description="Stage II sporulation protein E N-terminal" evidence="2">
    <location>
        <begin position="40"/>
        <end position="241"/>
    </location>
</feature>
<feature type="non-terminal residue" evidence="3">
    <location>
        <position position="241"/>
    </location>
</feature>
<name>A0A6N7INF5_9FIRM</name>
<feature type="transmembrane region" description="Helical" evidence="1">
    <location>
        <begin position="191"/>
        <end position="211"/>
    </location>
</feature>
<gene>
    <name evidence="3" type="ORF">GFC01_04185</name>
</gene>
<organism evidence="3 4">
    <name type="scientific">Desulfofundulus thermobenzoicus</name>
    <dbReference type="NCBI Taxonomy" id="29376"/>
    <lineage>
        <taxon>Bacteria</taxon>
        <taxon>Bacillati</taxon>
        <taxon>Bacillota</taxon>
        <taxon>Clostridia</taxon>
        <taxon>Eubacteriales</taxon>
        <taxon>Peptococcaceae</taxon>
        <taxon>Desulfofundulus</taxon>
    </lineage>
</organism>
<keyword evidence="1" id="KW-0472">Membrane</keyword>
<dbReference type="EMBL" id="WHYR01000008">
    <property type="protein sequence ID" value="MQL51474.1"/>
    <property type="molecule type" value="Genomic_DNA"/>
</dbReference>